<sequence>MSRAELIQRLFLRAGVQPSKPTSDVRERQAAVNRRKEVVQLHKLENLQAILDIATTINVGQINEEEIDPDWFFAFVELAENVYSAAMQELWGKILAVEVASPGSFSLPSLHIITHLTQREAALFARAASMAMRNHDHIPRLIVGYHQKRTWFGLFQPAATPPMNLAQYQLSYPDLLTLIDLKLIFASEIESSELTVNQGFSWRMGNQRLSLTARRPGLALVYYKFTYVGAELAKLISKTAAPEYLEGLTRHLAPHFELTKDG</sequence>
<evidence type="ECO:0000313" key="2">
    <source>
        <dbReference type="Proteomes" id="UP000595095"/>
    </source>
</evidence>
<gene>
    <name evidence="1" type="ORF">IT774_02455</name>
</gene>
<accession>A0A7S9DYC1</accession>
<dbReference type="InterPro" id="IPR021254">
    <property type="entry name" value="DUF2806"/>
</dbReference>
<dbReference type="RefSeq" id="WP_195811182.1">
    <property type="nucleotide sequence ID" value="NZ_CP064795.1"/>
</dbReference>
<dbReference type="NCBIfam" id="TIGR03899">
    <property type="entry name" value="TIGR03899 family protein"/>
    <property type="match status" value="1"/>
</dbReference>
<organism evidence="1 2">
    <name type="scientific">Salinimonas marina</name>
    <dbReference type="NCBI Taxonomy" id="2785918"/>
    <lineage>
        <taxon>Bacteria</taxon>
        <taxon>Pseudomonadati</taxon>
        <taxon>Pseudomonadota</taxon>
        <taxon>Gammaproteobacteria</taxon>
        <taxon>Alteromonadales</taxon>
        <taxon>Alteromonadaceae</taxon>
        <taxon>Alteromonas/Salinimonas group</taxon>
        <taxon>Salinimonas</taxon>
    </lineage>
</organism>
<proteinExistence type="predicted"/>
<dbReference type="Pfam" id="PF10987">
    <property type="entry name" value="DUF2806"/>
    <property type="match status" value="1"/>
</dbReference>
<keyword evidence="2" id="KW-1185">Reference proteome</keyword>
<name>A0A7S9DYC1_9ALTE</name>
<dbReference type="EMBL" id="CP064795">
    <property type="protein sequence ID" value="QPG06105.1"/>
    <property type="molecule type" value="Genomic_DNA"/>
</dbReference>
<dbReference type="KEGG" id="smaa:IT774_02455"/>
<protein>
    <submittedName>
        <fullName evidence="1">TIGR03899 family protein</fullName>
    </submittedName>
</protein>
<evidence type="ECO:0000313" key="1">
    <source>
        <dbReference type="EMBL" id="QPG06105.1"/>
    </source>
</evidence>
<reference evidence="1 2" key="1">
    <citation type="submission" date="2020-11" db="EMBL/GenBank/DDBJ databases">
        <title>Complete genome sequence for Salinimonas sp. strain G2-b.</title>
        <authorList>
            <person name="Park S.-J."/>
        </authorList>
    </citation>
    <scope>NUCLEOTIDE SEQUENCE [LARGE SCALE GENOMIC DNA]</scope>
    <source>
        <strain evidence="1 2">G2-b</strain>
    </source>
</reference>
<dbReference type="AlphaFoldDB" id="A0A7S9DYC1"/>
<dbReference type="Proteomes" id="UP000595095">
    <property type="component" value="Chromosome"/>
</dbReference>